<dbReference type="PROSITE" id="PS50111">
    <property type="entry name" value="CHEMOTAXIS_TRANSDUC_2"/>
    <property type="match status" value="1"/>
</dbReference>
<dbReference type="Gene3D" id="1.10.287.950">
    <property type="entry name" value="Methyl-accepting chemotaxis protein"/>
    <property type="match status" value="1"/>
</dbReference>
<feature type="domain" description="Methyl-accepting transducer" evidence="6">
    <location>
        <begin position="276"/>
        <end position="505"/>
    </location>
</feature>
<evidence type="ECO:0000313" key="8">
    <source>
        <dbReference type="Proteomes" id="UP001500279"/>
    </source>
</evidence>
<evidence type="ECO:0000256" key="5">
    <source>
        <dbReference type="SAM" id="Phobius"/>
    </source>
</evidence>
<feature type="region of interest" description="Disordered" evidence="4">
    <location>
        <begin position="523"/>
        <end position="573"/>
    </location>
</feature>
<evidence type="ECO:0000256" key="4">
    <source>
        <dbReference type="SAM" id="MobiDB-lite"/>
    </source>
</evidence>
<keyword evidence="1" id="KW-0488">Methylation</keyword>
<name>A0ABP3V162_9BURK</name>
<keyword evidence="8" id="KW-1185">Reference proteome</keyword>
<gene>
    <name evidence="7" type="ORF">GCM10009107_13760</name>
</gene>
<protein>
    <submittedName>
        <fullName evidence="7">Methyl-accepting chemotaxis protein</fullName>
    </submittedName>
</protein>
<dbReference type="InterPro" id="IPR051310">
    <property type="entry name" value="MCP_chemotaxis"/>
</dbReference>
<evidence type="ECO:0000256" key="3">
    <source>
        <dbReference type="PROSITE-ProRule" id="PRU00284"/>
    </source>
</evidence>
<reference evidence="8" key="1">
    <citation type="journal article" date="2019" name="Int. J. Syst. Evol. Microbiol.">
        <title>The Global Catalogue of Microorganisms (GCM) 10K type strain sequencing project: providing services to taxonomists for standard genome sequencing and annotation.</title>
        <authorList>
            <consortium name="The Broad Institute Genomics Platform"/>
            <consortium name="The Broad Institute Genome Sequencing Center for Infectious Disease"/>
            <person name="Wu L."/>
            <person name="Ma J."/>
        </authorList>
    </citation>
    <scope>NUCLEOTIDE SEQUENCE [LARGE SCALE GENOMIC DNA]</scope>
    <source>
        <strain evidence="8">JCM 15503</strain>
    </source>
</reference>
<dbReference type="Pfam" id="PF12729">
    <property type="entry name" value="4HB_MCP_1"/>
    <property type="match status" value="1"/>
</dbReference>
<sequence length="573" mass="58915">MKFENMTIRAKLTAAFGVLAVLVVLVAGLSLKFLADANDRFTTLIRGVNARALVAASVRNAVDRRAVAVRNLVLVSKPGELAAEKAAALQAHEDVQTRLTKLKEMAQLPGVTEEARRLIGGIDQVEQAYSPIAVAIVKLAVDGKRDEAIAKMNDECRPQLAALIKASDAYQSSTASQEEGQVAEVAQAYADQRKLLILACLLAVGAAGLAGYLIVRSLTRALGAEPAQLGAAAQRVAEGELSSLPGGEDAPAGSVLASLSAMQSSLSSIVGEVRGASESIATGSAEIAMGNADLSQRTEEQASALQQTAATMDQLGTTVRNNADSAKHANQLATGASEVAMKGGDVVSRVVGTMKGINDSSKRIADIIGVIDGIAFQTNILALNAAVEAARAGEQGRGFAVVASEVRSLAQRSAAAAKEIKGLINSSVEQVEHGSALVDEAGRTMEEIVGAIRRVSDIVAEISAASSEQSSGVSQVGQAISQMDQVTQQNAALVEESAAAAESLRQQAQRLVSSVSVFSLSSQPASTISAGPRPVASKAAPAAKAGSKSPKAPSRPAPGKTMAVTGHEEWASF</sequence>
<feature type="transmembrane region" description="Helical" evidence="5">
    <location>
        <begin position="195"/>
        <end position="215"/>
    </location>
</feature>
<dbReference type="PRINTS" id="PR00260">
    <property type="entry name" value="CHEMTRNSDUCR"/>
</dbReference>
<dbReference type="SUPFAM" id="SSF58104">
    <property type="entry name" value="Methyl-accepting chemotaxis protein (MCP) signaling domain"/>
    <property type="match status" value="1"/>
</dbReference>
<proteinExistence type="inferred from homology"/>
<dbReference type="PANTHER" id="PTHR43531:SF14">
    <property type="entry name" value="METHYL-ACCEPTING CHEMOTAXIS PROTEIN I-RELATED"/>
    <property type="match status" value="1"/>
</dbReference>
<dbReference type="PANTHER" id="PTHR43531">
    <property type="entry name" value="PROTEIN ICFG"/>
    <property type="match status" value="1"/>
</dbReference>
<comment type="similarity">
    <text evidence="2">Belongs to the methyl-accepting chemotaxis (MCP) protein family.</text>
</comment>
<accession>A0ABP3V162</accession>
<evidence type="ECO:0000259" key="6">
    <source>
        <dbReference type="PROSITE" id="PS50111"/>
    </source>
</evidence>
<evidence type="ECO:0000313" key="7">
    <source>
        <dbReference type="EMBL" id="GAA0746360.1"/>
    </source>
</evidence>
<dbReference type="Pfam" id="PF00015">
    <property type="entry name" value="MCPsignal"/>
    <property type="match status" value="1"/>
</dbReference>
<keyword evidence="5" id="KW-0812">Transmembrane</keyword>
<dbReference type="Proteomes" id="UP001500279">
    <property type="component" value="Unassembled WGS sequence"/>
</dbReference>
<comment type="caution">
    <text evidence="7">The sequence shown here is derived from an EMBL/GenBank/DDBJ whole genome shotgun (WGS) entry which is preliminary data.</text>
</comment>
<dbReference type="InterPro" id="IPR004089">
    <property type="entry name" value="MCPsignal_dom"/>
</dbReference>
<dbReference type="RefSeq" id="WP_231011204.1">
    <property type="nucleotide sequence ID" value="NZ_BAAAEW010000006.1"/>
</dbReference>
<keyword evidence="5" id="KW-1133">Transmembrane helix</keyword>
<keyword evidence="5" id="KW-0472">Membrane</keyword>
<evidence type="ECO:0000256" key="2">
    <source>
        <dbReference type="ARBA" id="ARBA00029447"/>
    </source>
</evidence>
<dbReference type="EMBL" id="BAAAEW010000006">
    <property type="protein sequence ID" value="GAA0746360.1"/>
    <property type="molecule type" value="Genomic_DNA"/>
</dbReference>
<evidence type="ECO:0000256" key="1">
    <source>
        <dbReference type="ARBA" id="ARBA00022481"/>
    </source>
</evidence>
<keyword evidence="3" id="KW-0807">Transducer</keyword>
<dbReference type="SMART" id="SM00283">
    <property type="entry name" value="MA"/>
    <property type="match status" value="1"/>
</dbReference>
<dbReference type="InterPro" id="IPR004090">
    <property type="entry name" value="Chemotax_Me-accpt_rcpt"/>
</dbReference>
<dbReference type="InterPro" id="IPR024478">
    <property type="entry name" value="HlyB_4HB_MCP"/>
</dbReference>
<organism evidence="7 8">
    <name type="scientific">Ideonella azotifigens</name>
    <dbReference type="NCBI Taxonomy" id="513160"/>
    <lineage>
        <taxon>Bacteria</taxon>
        <taxon>Pseudomonadati</taxon>
        <taxon>Pseudomonadota</taxon>
        <taxon>Betaproteobacteria</taxon>
        <taxon>Burkholderiales</taxon>
        <taxon>Sphaerotilaceae</taxon>
        <taxon>Ideonella</taxon>
    </lineage>
</organism>
<dbReference type="CDD" id="cd11386">
    <property type="entry name" value="MCP_signal"/>
    <property type="match status" value="1"/>
</dbReference>
<feature type="compositionally biased region" description="Low complexity" evidence="4">
    <location>
        <begin position="532"/>
        <end position="560"/>
    </location>
</feature>